<dbReference type="Pfam" id="PF13464">
    <property type="entry name" value="RodZ_C"/>
    <property type="match status" value="1"/>
</dbReference>
<protein>
    <submittedName>
        <fullName evidence="3">Helix-turn-helix domain-containing protein</fullName>
    </submittedName>
</protein>
<feature type="domain" description="Cytoskeleton protein RodZ-like C-terminal" evidence="2">
    <location>
        <begin position="221"/>
        <end position="293"/>
    </location>
</feature>
<feature type="transmembrane region" description="Helical" evidence="1">
    <location>
        <begin position="131"/>
        <end position="149"/>
    </location>
</feature>
<proteinExistence type="predicted"/>
<dbReference type="Proteomes" id="UP001169027">
    <property type="component" value="Unassembled WGS sequence"/>
</dbReference>
<reference evidence="3" key="1">
    <citation type="submission" date="2023-06" db="EMBL/GenBank/DDBJ databases">
        <authorList>
            <person name="Jiang Y."/>
            <person name="Liu Q."/>
        </authorList>
    </citation>
    <scope>NUCLEOTIDE SEQUENCE</scope>
    <source>
        <strain evidence="3">CGMCC 1.12090</strain>
    </source>
</reference>
<evidence type="ECO:0000313" key="3">
    <source>
        <dbReference type="EMBL" id="MDO1533277.1"/>
    </source>
</evidence>
<dbReference type="RefSeq" id="WP_301809573.1">
    <property type="nucleotide sequence ID" value="NZ_JAUJZH010000008.1"/>
</dbReference>
<dbReference type="InterPro" id="IPR050400">
    <property type="entry name" value="Bact_Cytoskel_RodZ"/>
</dbReference>
<keyword evidence="1" id="KW-1133">Transmembrane helix</keyword>
<evidence type="ECO:0000256" key="1">
    <source>
        <dbReference type="SAM" id="Phobius"/>
    </source>
</evidence>
<comment type="caution">
    <text evidence="3">The sequence shown here is derived from an EMBL/GenBank/DDBJ whole genome shotgun (WGS) entry which is preliminary data.</text>
</comment>
<dbReference type="Gene3D" id="1.10.260.40">
    <property type="entry name" value="lambda repressor-like DNA-binding domains"/>
    <property type="match status" value="1"/>
</dbReference>
<dbReference type="CDD" id="cd00093">
    <property type="entry name" value="HTH_XRE"/>
    <property type="match status" value="1"/>
</dbReference>
<evidence type="ECO:0000313" key="4">
    <source>
        <dbReference type="Proteomes" id="UP001169027"/>
    </source>
</evidence>
<organism evidence="3 4">
    <name type="scientific">Variovorax ginsengisoli</name>
    <dbReference type="NCBI Taxonomy" id="363844"/>
    <lineage>
        <taxon>Bacteria</taxon>
        <taxon>Pseudomonadati</taxon>
        <taxon>Pseudomonadota</taxon>
        <taxon>Betaproteobacteria</taxon>
        <taxon>Burkholderiales</taxon>
        <taxon>Comamonadaceae</taxon>
        <taxon>Variovorax</taxon>
    </lineage>
</organism>
<dbReference type="PANTHER" id="PTHR34475:SF1">
    <property type="entry name" value="CYTOSKELETON PROTEIN RODZ"/>
    <property type="match status" value="1"/>
</dbReference>
<keyword evidence="1" id="KW-0472">Membrane</keyword>
<dbReference type="InterPro" id="IPR025194">
    <property type="entry name" value="RodZ-like_C"/>
</dbReference>
<dbReference type="InterPro" id="IPR010982">
    <property type="entry name" value="Lambda_DNA-bd_dom_sf"/>
</dbReference>
<sequence length="296" mass="30032">MIERASEFGASAAVPLVGGDSTNKSAGDMLREAREAHGLHIDMVAAALKVSPQKLAALEGDNIEALPDAVFARALAASVCRALRIDPQPVLAKLPGAQRPGLADADRTISKSLKSAAPRSGSGASGLPSRALLVVVVLLLLGAAVLFWLPQSAFDRVGAVFAGLGSHSDTTTASGTPAAAAVEPTAPSAPPVLPPPADTAPVEAHAVAEPPAAAVSNDLIVFVARDESWITVTEAGGKQLIRRTVKAGETVGLTGALPLSVVIGRASAVDVRVRGKPFDLTPLARSGGVARFEVKP</sequence>
<dbReference type="EMBL" id="JAUKVY010000008">
    <property type="protein sequence ID" value="MDO1533277.1"/>
    <property type="molecule type" value="Genomic_DNA"/>
</dbReference>
<accession>A0ABT8S2W8</accession>
<dbReference type="Pfam" id="PF13413">
    <property type="entry name" value="HTH_25"/>
    <property type="match status" value="1"/>
</dbReference>
<evidence type="ECO:0000259" key="2">
    <source>
        <dbReference type="Pfam" id="PF13464"/>
    </source>
</evidence>
<name>A0ABT8S2W8_9BURK</name>
<dbReference type="PANTHER" id="PTHR34475">
    <property type="match status" value="1"/>
</dbReference>
<dbReference type="InterPro" id="IPR001387">
    <property type="entry name" value="Cro/C1-type_HTH"/>
</dbReference>
<keyword evidence="4" id="KW-1185">Reference proteome</keyword>
<keyword evidence="1" id="KW-0812">Transmembrane</keyword>
<gene>
    <name evidence="3" type="ORF">Q2T77_13340</name>
</gene>